<dbReference type="EMBL" id="UYRX01000075">
    <property type="protein sequence ID" value="VDK72690.1"/>
    <property type="molecule type" value="Genomic_DNA"/>
</dbReference>
<evidence type="ECO:0000259" key="1">
    <source>
        <dbReference type="Pfam" id="PF17172"/>
    </source>
</evidence>
<dbReference type="SUPFAM" id="SSF52833">
    <property type="entry name" value="Thioredoxin-like"/>
    <property type="match status" value="1"/>
</dbReference>
<evidence type="ECO:0000313" key="2">
    <source>
        <dbReference type="EMBL" id="VDK72690.1"/>
    </source>
</evidence>
<protein>
    <recommendedName>
        <fullName evidence="1">Thioredoxin-like fold domain-containing protein</fullName>
    </recommendedName>
</protein>
<dbReference type="Proteomes" id="UP000277928">
    <property type="component" value="Unassembled WGS sequence"/>
</dbReference>
<dbReference type="InterPro" id="IPR012336">
    <property type="entry name" value="Thioredoxin-like_fold"/>
</dbReference>
<dbReference type="PANTHER" id="PTHR12289:SF32">
    <property type="entry name" value="GST_C_6 DOMAIN-CONTAINING PROTEIN"/>
    <property type="match status" value="1"/>
</dbReference>
<dbReference type="OMA" id="QLKHEVR"/>
<reference evidence="2 3" key="1">
    <citation type="submission" date="2018-08" db="EMBL/GenBank/DDBJ databases">
        <authorList>
            <person name="Laetsch R D."/>
            <person name="Stevens L."/>
            <person name="Kumar S."/>
            <person name="Blaxter L. M."/>
        </authorList>
    </citation>
    <scope>NUCLEOTIDE SEQUENCE [LARGE SCALE GENOMIC DNA]</scope>
</reference>
<sequence>MQIMIYCLRKTATSARINIALVSNGVTTAVRGNQTILSQFSSKSSTSRIYNKRWKKDIVYLYQFSRASSSPNISPFCFKVETWLRANQLKHEVRSYWNFQPWDRYFPFVELNGEKISNSQLIVDRLQKHFNLNIHNNT</sequence>
<feature type="domain" description="Thioredoxin-like fold" evidence="1">
    <location>
        <begin position="75"/>
        <end position="133"/>
    </location>
</feature>
<gene>
    <name evidence="2" type="ORF">NLS_LOCUS1873</name>
</gene>
<dbReference type="Pfam" id="PF17172">
    <property type="entry name" value="GST_N_4"/>
    <property type="match status" value="1"/>
</dbReference>
<dbReference type="PANTHER" id="PTHR12289">
    <property type="entry name" value="METAXIN RELATED"/>
    <property type="match status" value="1"/>
</dbReference>
<organism evidence="2 3">
    <name type="scientific">Litomosoides sigmodontis</name>
    <name type="common">Filarial nematode worm</name>
    <dbReference type="NCBI Taxonomy" id="42156"/>
    <lineage>
        <taxon>Eukaryota</taxon>
        <taxon>Metazoa</taxon>
        <taxon>Ecdysozoa</taxon>
        <taxon>Nematoda</taxon>
        <taxon>Chromadorea</taxon>
        <taxon>Rhabditida</taxon>
        <taxon>Spirurina</taxon>
        <taxon>Spiruromorpha</taxon>
        <taxon>Filarioidea</taxon>
        <taxon>Onchocercidae</taxon>
        <taxon>Litomosoides</taxon>
    </lineage>
</organism>
<dbReference type="GO" id="GO:0005737">
    <property type="term" value="C:cytoplasm"/>
    <property type="evidence" value="ECO:0007669"/>
    <property type="project" value="TreeGrafter"/>
</dbReference>
<dbReference type="AlphaFoldDB" id="A0A3P6SY53"/>
<keyword evidence="3" id="KW-1185">Reference proteome</keyword>
<evidence type="ECO:0000313" key="3">
    <source>
        <dbReference type="Proteomes" id="UP000277928"/>
    </source>
</evidence>
<name>A0A3P6SY53_LITSI</name>
<dbReference type="InterPro" id="IPR050931">
    <property type="entry name" value="Mito_Protein_Transport_Metaxin"/>
</dbReference>
<dbReference type="OrthoDB" id="5809458at2759"/>
<proteinExistence type="predicted"/>
<accession>A0A3P6SY53</accession>
<dbReference type="InterPro" id="IPR036249">
    <property type="entry name" value="Thioredoxin-like_sf"/>
</dbReference>